<sequence length="208" mass="21733">MRALPEGLDEARLCHAWILTRADGTRLGFTDHDQDLVVDGVTCRAGGGWSPGAADSAVGYAPGQSAVLGVLDEAGIAPADLAAGLYDGARVEALRVDWSAPSRRVSLWTATIASVTREGEAFTATLAGPLAALERVAGRTFTRLCDARLGDVRCGITPAPGAACDKRWATCVGVFGNGVNFRGFPTSPGEDFVTLYPVEGERNDGGRR</sequence>
<gene>
    <name evidence="2" type="ordered locus">CCNA_02864</name>
</gene>
<dbReference type="HOGENOM" id="CLU_080134_0_0_5"/>
<dbReference type="OrthoDB" id="1633386at2"/>
<organism evidence="2 3">
    <name type="scientific">Caulobacter vibrioides (strain NA1000 / CB15N)</name>
    <name type="common">Caulobacter crescentus</name>
    <dbReference type="NCBI Taxonomy" id="565050"/>
    <lineage>
        <taxon>Bacteria</taxon>
        <taxon>Pseudomonadati</taxon>
        <taxon>Pseudomonadota</taxon>
        <taxon>Alphaproteobacteria</taxon>
        <taxon>Caulobacterales</taxon>
        <taxon>Caulobacteraceae</taxon>
        <taxon>Caulobacter</taxon>
    </lineage>
</organism>
<dbReference type="PhylomeDB" id="A0A0H3CAW4"/>
<dbReference type="Pfam" id="PF09931">
    <property type="entry name" value="Phage_phiJL001_Gp84_N"/>
    <property type="match status" value="1"/>
</dbReference>
<dbReference type="KEGG" id="ccs:CCNA_02864"/>
<reference evidence="2 3" key="1">
    <citation type="journal article" date="2010" name="J. Bacteriol.">
        <title>The genetic basis of laboratory adaptation in Caulobacter crescentus.</title>
        <authorList>
            <person name="Marks M.E."/>
            <person name="Castro-Rojas C.M."/>
            <person name="Teiling C."/>
            <person name="Du L."/>
            <person name="Kapatral V."/>
            <person name="Walunas T.L."/>
            <person name="Crosson S."/>
        </authorList>
    </citation>
    <scope>NUCLEOTIDE SEQUENCE [LARGE SCALE GENOMIC DNA]</scope>
    <source>
        <strain evidence="3">NA1000 / CB15N</strain>
    </source>
</reference>
<dbReference type="GeneID" id="7331270"/>
<proteinExistence type="predicted"/>
<dbReference type="EMBL" id="CP001340">
    <property type="protein sequence ID" value="ACL96329.1"/>
    <property type="molecule type" value="Genomic_DNA"/>
</dbReference>
<keyword evidence="3" id="KW-1185">Reference proteome</keyword>
<name>A0A0H3CAW4_CAUVN</name>
<dbReference type="AlphaFoldDB" id="A0A0H3CAW4"/>
<dbReference type="NCBIfam" id="TIGR02218">
    <property type="entry name" value="phg_TIGR02218"/>
    <property type="match status" value="1"/>
</dbReference>
<dbReference type="RefSeq" id="YP_002518237.1">
    <property type="nucleotide sequence ID" value="NC_011916.1"/>
</dbReference>
<dbReference type="Proteomes" id="UP000001364">
    <property type="component" value="Chromosome"/>
</dbReference>
<evidence type="ECO:0000313" key="3">
    <source>
        <dbReference type="Proteomes" id="UP000001364"/>
    </source>
</evidence>
<evidence type="ECO:0000259" key="1">
    <source>
        <dbReference type="Pfam" id="PF09356"/>
    </source>
</evidence>
<dbReference type="RefSeq" id="WP_010920617.1">
    <property type="nucleotide sequence ID" value="NC_011916.1"/>
</dbReference>
<dbReference type="PATRIC" id="fig|565050.3.peg.2795"/>
<dbReference type="InterPro" id="IPR018964">
    <property type="entry name" value="Phage_phiJL001_Gp84_C"/>
</dbReference>
<evidence type="ECO:0000313" key="2">
    <source>
        <dbReference type="EMBL" id="ACL96329.1"/>
    </source>
</evidence>
<protein>
    <recommendedName>
        <fullName evidence="1">Bacteriophage phiJL001 Gp84 C-terminal domain-containing protein</fullName>
    </recommendedName>
</protein>
<dbReference type="InterPro" id="IPR011928">
    <property type="entry name" value="Phage_phiJL001_Gp84"/>
</dbReference>
<dbReference type="Pfam" id="PF09356">
    <property type="entry name" value="Phage_BR0599"/>
    <property type="match status" value="1"/>
</dbReference>
<feature type="domain" description="Bacteriophage phiJL001 Gp84 C-terminal" evidence="1">
    <location>
        <begin position="162"/>
        <end position="191"/>
    </location>
</feature>
<dbReference type="SMR" id="A0A0H3CAW4"/>
<accession>A0A0H3CAW4</accession>